<protein>
    <submittedName>
        <fullName evidence="2">Uncharacterized protein</fullName>
    </submittedName>
</protein>
<dbReference type="AlphaFoldDB" id="A0A1X7U6B4"/>
<evidence type="ECO:0000313" key="2">
    <source>
        <dbReference type="EnsemblMetazoa" id="Aqu2.1.23203_001"/>
    </source>
</evidence>
<name>A0A1X7U6B4_AMPQE</name>
<evidence type="ECO:0000256" key="1">
    <source>
        <dbReference type="SAM" id="MobiDB-lite"/>
    </source>
</evidence>
<proteinExistence type="predicted"/>
<feature type="region of interest" description="Disordered" evidence="1">
    <location>
        <begin position="1"/>
        <end position="62"/>
    </location>
</feature>
<feature type="compositionally biased region" description="Basic and acidic residues" evidence="1">
    <location>
        <begin position="13"/>
        <end position="31"/>
    </location>
</feature>
<organism evidence="2">
    <name type="scientific">Amphimedon queenslandica</name>
    <name type="common">Sponge</name>
    <dbReference type="NCBI Taxonomy" id="400682"/>
    <lineage>
        <taxon>Eukaryota</taxon>
        <taxon>Metazoa</taxon>
        <taxon>Porifera</taxon>
        <taxon>Demospongiae</taxon>
        <taxon>Heteroscleromorpha</taxon>
        <taxon>Haplosclerida</taxon>
        <taxon>Niphatidae</taxon>
        <taxon>Amphimedon</taxon>
    </lineage>
</organism>
<dbReference type="EnsemblMetazoa" id="Aqu2.1.23203_001">
    <property type="protein sequence ID" value="Aqu2.1.23203_001"/>
    <property type="gene ID" value="Aqu2.1.23203"/>
</dbReference>
<accession>A0A1X7U6B4</accession>
<reference evidence="2" key="1">
    <citation type="submission" date="2017-05" db="UniProtKB">
        <authorList>
            <consortium name="EnsemblMetazoa"/>
        </authorList>
    </citation>
    <scope>IDENTIFICATION</scope>
</reference>
<sequence length="62" mass="6642">SINDNPSQLAHEVGSHTTDEPTVHQSDHVLSDSDEPTATVSSEQCPARNDDESSTDHSTTHS</sequence>
<dbReference type="InParanoid" id="A0A1X7U6B4"/>
<feature type="compositionally biased region" description="Basic and acidic residues" evidence="1">
    <location>
        <begin position="48"/>
        <end position="62"/>
    </location>
</feature>